<evidence type="ECO:0000313" key="1">
    <source>
        <dbReference type="EMBL" id="GGC72211.1"/>
    </source>
</evidence>
<dbReference type="AlphaFoldDB" id="A0A916UHD5"/>
<keyword evidence="2" id="KW-1185">Reference proteome</keyword>
<proteinExistence type="predicted"/>
<dbReference type="Pfam" id="PF11943">
    <property type="entry name" value="DUF3460"/>
    <property type="match status" value="1"/>
</dbReference>
<organism evidence="1 2">
    <name type="scientific">Undibacterium terreum</name>
    <dbReference type="NCBI Taxonomy" id="1224302"/>
    <lineage>
        <taxon>Bacteria</taxon>
        <taxon>Pseudomonadati</taxon>
        <taxon>Pseudomonadota</taxon>
        <taxon>Betaproteobacteria</taxon>
        <taxon>Burkholderiales</taxon>
        <taxon>Oxalobacteraceae</taxon>
        <taxon>Undibacterium</taxon>
    </lineage>
</organism>
<dbReference type="EMBL" id="BMED01000002">
    <property type="protein sequence ID" value="GGC72211.1"/>
    <property type="molecule type" value="Genomic_DNA"/>
</dbReference>
<evidence type="ECO:0008006" key="3">
    <source>
        <dbReference type="Google" id="ProtNLM"/>
    </source>
</evidence>
<evidence type="ECO:0000313" key="2">
    <source>
        <dbReference type="Proteomes" id="UP000637423"/>
    </source>
</evidence>
<reference evidence="1" key="2">
    <citation type="submission" date="2020-09" db="EMBL/GenBank/DDBJ databases">
        <authorList>
            <person name="Sun Q."/>
            <person name="Zhou Y."/>
        </authorList>
    </citation>
    <scope>NUCLEOTIDE SEQUENCE</scope>
    <source>
        <strain evidence="1">CGMCC 1.10998</strain>
    </source>
</reference>
<accession>A0A916UHD5</accession>
<sequence length="69" mass="8044">MKLSKQFQLYESEATQFIKGLKQANPALEQSQRDGRALLWDKAPIDLDTQQRTKESRINQQAYVYQNKG</sequence>
<gene>
    <name evidence="1" type="ORF">GCM10011396_19170</name>
</gene>
<reference evidence="1" key="1">
    <citation type="journal article" date="2014" name="Int. J. Syst. Evol. Microbiol.">
        <title>Complete genome sequence of Corynebacterium casei LMG S-19264T (=DSM 44701T), isolated from a smear-ripened cheese.</title>
        <authorList>
            <consortium name="US DOE Joint Genome Institute (JGI-PGF)"/>
            <person name="Walter F."/>
            <person name="Albersmeier A."/>
            <person name="Kalinowski J."/>
            <person name="Ruckert C."/>
        </authorList>
    </citation>
    <scope>NUCLEOTIDE SEQUENCE</scope>
    <source>
        <strain evidence="1">CGMCC 1.10998</strain>
    </source>
</reference>
<dbReference type="RefSeq" id="WP_188565851.1">
    <property type="nucleotide sequence ID" value="NZ_BMED01000002.1"/>
</dbReference>
<dbReference type="InterPro" id="IPR021853">
    <property type="entry name" value="DUF3460"/>
</dbReference>
<comment type="caution">
    <text evidence="1">The sequence shown here is derived from an EMBL/GenBank/DDBJ whole genome shotgun (WGS) entry which is preliminary data.</text>
</comment>
<name>A0A916UHD5_9BURK</name>
<protein>
    <recommendedName>
        <fullName evidence="3">DUF3460 domain-containing protein</fullName>
    </recommendedName>
</protein>
<dbReference type="Proteomes" id="UP000637423">
    <property type="component" value="Unassembled WGS sequence"/>
</dbReference>